<organism evidence="2 3">
    <name type="scientific">Pristionchus mayeri</name>
    <dbReference type="NCBI Taxonomy" id="1317129"/>
    <lineage>
        <taxon>Eukaryota</taxon>
        <taxon>Metazoa</taxon>
        <taxon>Ecdysozoa</taxon>
        <taxon>Nematoda</taxon>
        <taxon>Chromadorea</taxon>
        <taxon>Rhabditida</taxon>
        <taxon>Rhabditina</taxon>
        <taxon>Diplogasteromorpha</taxon>
        <taxon>Diplogasteroidea</taxon>
        <taxon>Neodiplogasteridae</taxon>
        <taxon>Pristionchus</taxon>
    </lineage>
</organism>
<accession>A0AAN5DAV3</accession>
<keyword evidence="3" id="KW-1185">Reference proteome</keyword>
<evidence type="ECO:0000256" key="1">
    <source>
        <dbReference type="SAM" id="MobiDB-lite"/>
    </source>
</evidence>
<proteinExistence type="predicted"/>
<feature type="region of interest" description="Disordered" evidence="1">
    <location>
        <begin position="77"/>
        <end position="124"/>
    </location>
</feature>
<name>A0AAN5DAV3_9BILA</name>
<protein>
    <submittedName>
        <fullName evidence="2">Uncharacterized protein</fullName>
    </submittedName>
</protein>
<gene>
    <name evidence="2" type="ORF">PMAYCL1PPCAC_28779</name>
</gene>
<evidence type="ECO:0000313" key="2">
    <source>
        <dbReference type="EMBL" id="GMR58584.1"/>
    </source>
</evidence>
<evidence type="ECO:0000313" key="3">
    <source>
        <dbReference type="Proteomes" id="UP001328107"/>
    </source>
</evidence>
<sequence>LELWHFIPLQIEGEGIPYAIREGGNYMNRTPSRSSNESDSFSDLISEVGGIRMEERPALSGSPSRRRLPDSPQVLAIFSNPLPYPQPATGGAPGDVGRGRGRRGGRGGGRGTRGARGGGGRGGYGDVVHAVGVHGGERNGQSNERRGGCRMNYFHNIDCDLIT</sequence>
<dbReference type="Proteomes" id="UP001328107">
    <property type="component" value="Unassembled WGS sequence"/>
</dbReference>
<dbReference type="AlphaFoldDB" id="A0AAN5DAV3"/>
<dbReference type="EMBL" id="BTRK01000006">
    <property type="protein sequence ID" value="GMR58584.1"/>
    <property type="molecule type" value="Genomic_DNA"/>
</dbReference>
<comment type="caution">
    <text evidence="2">The sequence shown here is derived from an EMBL/GenBank/DDBJ whole genome shotgun (WGS) entry which is preliminary data.</text>
</comment>
<feature type="compositionally biased region" description="Gly residues" evidence="1">
    <location>
        <begin position="106"/>
        <end position="124"/>
    </location>
</feature>
<feature type="non-terminal residue" evidence="2">
    <location>
        <position position="1"/>
    </location>
</feature>
<reference evidence="3" key="1">
    <citation type="submission" date="2022-10" db="EMBL/GenBank/DDBJ databases">
        <title>Genome assembly of Pristionchus species.</title>
        <authorList>
            <person name="Yoshida K."/>
            <person name="Sommer R.J."/>
        </authorList>
    </citation>
    <scope>NUCLEOTIDE SEQUENCE [LARGE SCALE GENOMIC DNA]</scope>
    <source>
        <strain evidence="3">RS5460</strain>
    </source>
</reference>
<feature type="non-terminal residue" evidence="2">
    <location>
        <position position="163"/>
    </location>
</feature>